<name>A0A212JJN5_9FIRM</name>
<reference evidence="2" key="1">
    <citation type="submission" date="2016-04" db="EMBL/GenBank/DDBJ databases">
        <authorList>
            <person name="Evans L.H."/>
            <person name="Alamgir A."/>
            <person name="Owens N."/>
            <person name="Weber N.D."/>
            <person name="Virtaneva K."/>
            <person name="Barbian K."/>
            <person name="Babar A."/>
            <person name="Rosenke K."/>
        </authorList>
    </citation>
    <scope>NUCLEOTIDE SEQUENCE</scope>
    <source>
        <strain evidence="2">86</strain>
    </source>
</reference>
<accession>A0A212JJN5</accession>
<evidence type="ECO:0000313" key="2">
    <source>
        <dbReference type="EMBL" id="SBV99652.1"/>
    </source>
</evidence>
<protein>
    <submittedName>
        <fullName evidence="2">Uncharacterized protein</fullName>
    </submittedName>
</protein>
<feature type="compositionally biased region" description="Basic and acidic residues" evidence="1">
    <location>
        <begin position="62"/>
        <end position="79"/>
    </location>
</feature>
<sequence length="143" mass="15065">MLAGDGGVIERHVAGPGPAHGILPVGQGLLSAVGQRQVAPHLRQVRHGEEGADGPHQNEQGQHGEDKAGDGGIPRRDHGISAQKRRQLVHNGLRRGKYSVHCLPSLSLKLRMTRAAARYAAVAAIIAHFDAIASGGERKARPA</sequence>
<gene>
    <name evidence="2" type="ORF">KL86CLO1_11237</name>
</gene>
<dbReference type="AlphaFoldDB" id="A0A212JJN5"/>
<proteinExistence type="predicted"/>
<evidence type="ECO:0000256" key="1">
    <source>
        <dbReference type="SAM" id="MobiDB-lite"/>
    </source>
</evidence>
<organism evidence="2">
    <name type="scientific">uncultured Eubacteriales bacterium</name>
    <dbReference type="NCBI Taxonomy" id="172733"/>
    <lineage>
        <taxon>Bacteria</taxon>
        <taxon>Bacillati</taxon>
        <taxon>Bacillota</taxon>
        <taxon>Clostridia</taxon>
        <taxon>Eubacteriales</taxon>
        <taxon>environmental samples</taxon>
    </lineage>
</organism>
<feature type="region of interest" description="Disordered" evidence="1">
    <location>
        <begin position="41"/>
        <end position="85"/>
    </location>
</feature>
<dbReference type="EMBL" id="FLUN01000001">
    <property type="protein sequence ID" value="SBV99652.1"/>
    <property type="molecule type" value="Genomic_DNA"/>
</dbReference>